<protein>
    <recommendedName>
        <fullName evidence="5">Non-haem dioxygenase N-terminal domain-containing protein</fullName>
    </recommendedName>
</protein>
<dbReference type="AlphaFoldDB" id="A0ABD0U0S5"/>
<dbReference type="Pfam" id="PF14226">
    <property type="entry name" value="DIOX_N"/>
    <property type="match status" value="1"/>
</dbReference>
<evidence type="ECO:0000256" key="4">
    <source>
        <dbReference type="SAM" id="MobiDB-lite"/>
    </source>
</evidence>
<keyword evidence="1" id="KW-0479">Metal-binding</keyword>
<gene>
    <name evidence="6" type="ORF">M5K25_023991</name>
</gene>
<sequence>MAASPRTSRDLTLFRAPPPSPAAVPRNTSLETPEDDDFSRFLKRSRRVPELILPHRNPPEIDLGSFISPERELSEKENLRAAARSMGCFQIINHGIKQRVIQAAVEAAEVVFEVPLERKKEAARSPERKWGFEVEEEDDVAESDEFFWWSGGAEEMTGVLAPEYDAFSGKMEQLLKKIKKIATKIELSLMDSSKEGNDMIICIRKHRRSREANFSEEGEAFDLNHDVLGAFIRSLGSSHALSFHLFIGASRFRVYSKQAPVSFRPTDGAIVVTVGDQMQEKSGGIYRQVIGKPEYQYREAQQEPISITFLHSFTAVPQASASSSKAEAGKAEENIISISKQLNYNCRMPPTFLPHNCLFLLFQSLIYDLNVISSVFEMTIAFYKDDYKTAAKKMTFLKVVVETNFQAKKIF</sequence>
<name>A0ABD0U0S5_DENTH</name>
<dbReference type="Gene3D" id="2.60.120.330">
    <property type="entry name" value="B-lactam Antibiotic, Isopenicillin N Synthase, Chain"/>
    <property type="match status" value="1"/>
</dbReference>
<dbReference type="PANTHER" id="PTHR34945">
    <property type="entry name" value="2-OXOGLUTARATE (2OG) AND FE(II)-DEPENDENT OXYGENASE SUPERFAMILY PROTEIN"/>
    <property type="match status" value="1"/>
</dbReference>
<dbReference type="EMBL" id="JANQDX010000018">
    <property type="protein sequence ID" value="KAL0905561.1"/>
    <property type="molecule type" value="Genomic_DNA"/>
</dbReference>
<dbReference type="InterPro" id="IPR026992">
    <property type="entry name" value="DIOX_N"/>
</dbReference>
<comment type="caution">
    <text evidence="6">The sequence shown here is derived from an EMBL/GenBank/DDBJ whole genome shotgun (WGS) entry which is preliminary data.</text>
</comment>
<evidence type="ECO:0000313" key="6">
    <source>
        <dbReference type="EMBL" id="KAL0905561.1"/>
    </source>
</evidence>
<organism evidence="6 7">
    <name type="scientific">Dendrobium thyrsiflorum</name>
    <name type="common">Pinecone-like raceme dendrobium</name>
    <name type="synonym">Orchid</name>
    <dbReference type="NCBI Taxonomy" id="117978"/>
    <lineage>
        <taxon>Eukaryota</taxon>
        <taxon>Viridiplantae</taxon>
        <taxon>Streptophyta</taxon>
        <taxon>Embryophyta</taxon>
        <taxon>Tracheophyta</taxon>
        <taxon>Spermatophyta</taxon>
        <taxon>Magnoliopsida</taxon>
        <taxon>Liliopsida</taxon>
        <taxon>Asparagales</taxon>
        <taxon>Orchidaceae</taxon>
        <taxon>Epidendroideae</taxon>
        <taxon>Malaxideae</taxon>
        <taxon>Dendrobiinae</taxon>
        <taxon>Dendrobium</taxon>
    </lineage>
</organism>
<evidence type="ECO:0000256" key="2">
    <source>
        <dbReference type="ARBA" id="ARBA00023002"/>
    </source>
</evidence>
<dbReference type="Proteomes" id="UP001552299">
    <property type="component" value="Unassembled WGS sequence"/>
</dbReference>
<evidence type="ECO:0000256" key="1">
    <source>
        <dbReference type="ARBA" id="ARBA00022723"/>
    </source>
</evidence>
<keyword evidence="7" id="KW-1185">Reference proteome</keyword>
<feature type="domain" description="Non-haem dioxygenase N-terminal" evidence="5">
    <location>
        <begin position="59"/>
        <end position="137"/>
    </location>
</feature>
<evidence type="ECO:0000313" key="7">
    <source>
        <dbReference type="Proteomes" id="UP001552299"/>
    </source>
</evidence>
<accession>A0ABD0U0S5</accession>
<proteinExistence type="predicted"/>
<dbReference type="GO" id="GO:0016491">
    <property type="term" value="F:oxidoreductase activity"/>
    <property type="evidence" value="ECO:0007669"/>
    <property type="project" value="UniProtKB-KW"/>
</dbReference>
<keyword evidence="3" id="KW-0408">Iron</keyword>
<feature type="region of interest" description="Disordered" evidence="4">
    <location>
        <begin position="1"/>
        <end position="37"/>
    </location>
</feature>
<keyword evidence="2" id="KW-0560">Oxidoreductase</keyword>
<evidence type="ECO:0000259" key="5">
    <source>
        <dbReference type="Pfam" id="PF14226"/>
    </source>
</evidence>
<reference evidence="6 7" key="1">
    <citation type="journal article" date="2024" name="Plant Biotechnol. J.">
        <title>Dendrobium thyrsiflorum genome and its molecular insights into genes involved in important horticultural traits.</title>
        <authorList>
            <person name="Chen B."/>
            <person name="Wang J.Y."/>
            <person name="Zheng P.J."/>
            <person name="Li K.L."/>
            <person name="Liang Y.M."/>
            <person name="Chen X.F."/>
            <person name="Zhang C."/>
            <person name="Zhao X."/>
            <person name="He X."/>
            <person name="Zhang G.Q."/>
            <person name="Liu Z.J."/>
            <person name="Xu Q."/>
        </authorList>
    </citation>
    <scope>NUCLEOTIDE SEQUENCE [LARGE SCALE GENOMIC DNA]</scope>
    <source>
        <strain evidence="6">GZMU011</strain>
    </source>
</reference>
<dbReference type="PANTHER" id="PTHR34945:SF8">
    <property type="entry name" value="DOWNSTREAM TARGET OF AGL15-4"/>
    <property type="match status" value="1"/>
</dbReference>
<dbReference type="GO" id="GO:0046872">
    <property type="term" value="F:metal ion binding"/>
    <property type="evidence" value="ECO:0007669"/>
    <property type="project" value="UniProtKB-KW"/>
</dbReference>
<dbReference type="SUPFAM" id="SSF51197">
    <property type="entry name" value="Clavaminate synthase-like"/>
    <property type="match status" value="1"/>
</dbReference>
<dbReference type="InterPro" id="IPR027443">
    <property type="entry name" value="IPNS-like_sf"/>
</dbReference>
<evidence type="ECO:0000256" key="3">
    <source>
        <dbReference type="ARBA" id="ARBA00023004"/>
    </source>
</evidence>